<dbReference type="InterPro" id="IPR000249">
    <property type="entry name" value="BMC_dom"/>
</dbReference>
<dbReference type="InterPro" id="IPR037233">
    <property type="entry name" value="CcmK-like_sf"/>
</dbReference>
<dbReference type="CDD" id="cd07053">
    <property type="entry name" value="BMC_PduT_repeat1"/>
    <property type="match status" value="1"/>
</dbReference>
<protein>
    <submittedName>
        <fullName evidence="5">Propanediol utilization protein</fullName>
    </submittedName>
</protein>
<comment type="caution">
    <text evidence="5">The sequence shown here is derived from an EMBL/GenBank/DDBJ whole genome shotgun (WGS) entry which is preliminary data.</text>
</comment>
<dbReference type="PROSITE" id="PS51930">
    <property type="entry name" value="BMC_2"/>
    <property type="match status" value="2"/>
</dbReference>
<evidence type="ECO:0000256" key="1">
    <source>
        <dbReference type="ARBA" id="ARBA00024322"/>
    </source>
</evidence>
<dbReference type="STRING" id="52689.AKG39_12045"/>
<evidence type="ECO:0000256" key="3">
    <source>
        <dbReference type="PROSITE-ProRule" id="PRU01278"/>
    </source>
</evidence>
<evidence type="ECO:0000313" key="6">
    <source>
        <dbReference type="Proteomes" id="UP000036873"/>
    </source>
</evidence>
<feature type="domain" description="BMC" evidence="4">
    <location>
        <begin position="96"/>
        <end position="182"/>
    </location>
</feature>
<name>A0A0L6TYM0_9FIRM</name>
<dbReference type="SMART" id="SM00877">
    <property type="entry name" value="BMC"/>
    <property type="match status" value="2"/>
</dbReference>
<accession>A0A0L6TYM0</accession>
<dbReference type="EMBL" id="LGYO01000031">
    <property type="protein sequence ID" value="KNZ41349.1"/>
    <property type="molecule type" value="Genomic_DNA"/>
</dbReference>
<reference evidence="6" key="1">
    <citation type="submission" date="2015-07" db="EMBL/GenBank/DDBJ databases">
        <title>Draft genome sequence of Acetobacterium bakii DSM 8293, a potential psychrophilic chemical producer through syngas fermentation.</title>
        <authorList>
            <person name="Song Y."/>
            <person name="Hwang S."/>
            <person name="Cho B.-K."/>
        </authorList>
    </citation>
    <scope>NUCLEOTIDE SEQUENCE [LARGE SCALE GENOMIC DNA]</scope>
    <source>
        <strain evidence="6">DSM 8239</strain>
    </source>
</reference>
<evidence type="ECO:0000259" key="4">
    <source>
        <dbReference type="PROSITE" id="PS51930"/>
    </source>
</evidence>
<dbReference type="Pfam" id="PF00936">
    <property type="entry name" value="BMC"/>
    <property type="match status" value="2"/>
</dbReference>
<proteinExistence type="inferred from homology"/>
<dbReference type="SUPFAM" id="SSF143414">
    <property type="entry name" value="CcmK-like"/>
    <property type="match status" value="2"/>
</dbReference>
<dbReference type="InterPro" id="IPR050575">
    <property type="entry name" value="BMC_shell"/>
</dbReference>
<gene>
    <name evidence="5" type="ORF">AKG39_12045</name>
</gene>
<dbReference type="PANTHER" id="PTHR33941">
    <property type="entry name" value="PROPANEDIOL UTILIZATION PROTEIN PDUA"/>
    <property type="match status" value="1"/>
</dbReference>
<dbReference type="CDD" id="cd07054">
    <property type="entry name" value="BMC_PduT_repeat2"/>
    <property type="match status" value="1"/>
</dbReference>
<dbReference type="RefSeq" id="WP_050740651.1">
    <property type="nucleotide sequence ID" value="NZ_LGYO01000031.1"/>
</dbReference>
<dbReference type="PIRSF" id="PIRSF034834">
    <property type="entry name" value="PduT"/>
    <property type="match status" value="1"/>
</dbReference>
<evidence type="ECO:0000313" key="5">
    <source>
        <dbReference type="EMBL" id="KNZ41349.1"/>
    </source>
</evidence>
<evidence type="ECO:0000256" key="2">
    <source>
        <dbReference type="ARBA" id="ARBA00024446"/>
    </source>
</evidence>
<feature type="domain" description="BMC" evidence="4">
    <location>
        <begin position="4"/>
        <end position="86"/>
    </location>
</feature>
<dbReference type="PATRIC" id="fig|52689.4.peg.1755"/>
<organism evidence="5 6">
    <name type="scientific">Acetobacterium bakii</name>
    <dbReference type="NCBI Taxonomy" id="52689"/>
    <lineage>
        <taxon>Bacteria</taxon>
        <taxon>Bacillati</taxon>
        <taxon>Bacillota</taxon>
        <taxon>Clostridia</taxon>
        <taxon>Eubacteriales</taxon>
        <taxon>Eubacteriaceae</taxon>
        <taxon>Acetobacterium</taxon>
    </lineage>
</organism>
<dbReference type="InterPro" id="IPR011238">
    <property type="entry name" value="Micro_shell_prot_PduT"/>
</dbReference>
<dbReference type="Gene3D" id="3.30.70.1710">
    <property type="match status" value="2"/>
</dbReference>
<sequence>MKKAVGFMEFKSIPKGIESTDEMLKSGNVELMMASPLCPGKYVSIISGDVDAVEASLKNGERIGGIYVLETELLPNIHPDVLPAMLGVGEISELKALGIVETINAISSVRIADICIKASNVQIVEIRIARGLGGKGFVLITGEISSVKTAIETAKAQMIEGGLITSYSIIASPHKDIKKILF</sequence>
<dbReference type="AlphaFoldDB" id="A0A0L6TYM0"/>
<keyword evidence="2" id="KW-1283">Bacterial microcompartment</keyword>
<dbReference type="GO" id="GO:0031469">
    <property type="term" value="C:bacterial microcompartment"/>
    <property type="evidence" value="ECO:0007669"/>
    <property type="project" value="UniProtKB-SubCell"/>
</dbReference>
<keyword evidence="6" id="KW-1185">Reference proteome</keyword>
<comment type="subcellular location">
    <subcellularLocation>
        <location evidence="1">Bacterial microcompartment</location>
    </subcellularLocation>
</comment>
<comment type="similarity">
    <text evidence="3">Belongs to the bacterial microcompartments protein family.</text>
</comment>
<dbReference type="PANTHER" id="PTHR33941:SF11">
    <property type="entry name" value="BACTERIAL MICROCOMPARTMENT SHELL PROTEIN PDUJ"/>
    <property type="match status" value="1"/>
</dbReference>
<dbReference type="Proteomes" id="UP000036873">
    <property type="component" value="Unassembled WGS sequence"/>
</dbReference>
<dbReference type="InterPro" id="IPR044872">
    <property type="entry name" value="CcmK/CsoS1_BMC"/>
</dbReference>